<organism evidence="2 3">
    <name type="scientific">Dactylosporangium sucinum</name>
    <dbReference type="NCBI Taxonomy" id="1424081"/>
    <lineage>
        <taxon>Bacteria</taxon>
        <taxon>Bacillati</taxon>
        <taxon>Actinomycetota</taxon>
        <taxon>Actinomycetes</taxon>
        <taxon>Micromonosporales</taxon>
        <taxon>Micromonosporaceae</taxon>
        <taxon>Dactylosporangium</taxon>
    </lineage>
</organism>
<name>A0A917TT82_9ACTN</name>
<gene>
    <name evidence="2" type="ORF">GCM10007977_040810</name>
</gene>
<feature type="domain" description="GerMN" evidence="1">
    <location>
        <begin position="43"/>
        <end position="132"/>
    </location>
</feature>
<dbReference type="Proteomes" id="UP000642070">
    <property type="component" value="Unassembled WGS sequence"/>
</dbReference>
<dbReference type="PROSITE" id="PS51257">
    <property type="entry name" value="PROKAR_LIPOPROTEIN"/>
    <property type="match status" value="1"/>
</dbReference>
<comment type="caution">
    <text evidence="2">The sequence shown here is derived from an EMBL/GenBank/DDBJ whole genome shotgun (WGS) entry which is preliminary data.</text>
</comment>
<dbReference type="InterPro" id="IPR019606">
    <property type="entry name" value="GerMN"/>
</dbReference>
<reference evidence="2" key="2">
    <citation type="submission" date="2020-09" db="EMBL/GenBank/DDBJ databases">
        <authorList>
            <person name="Sun Q."/>
            <person name="Ohkuma M."/>
        </authorList>
    </citation>
    <scope>NUCLEOTIDE SEQUENCE</scope>
    <source>
        <strain evidence="2">JCM 19831</strain>
    </source>
</reference>
<evidence type="ECO:0000313" key="2">
    <source>
        <dbReference type="EMBL" id="GGM35127.1"/>
    </source>
</evidence>
<dbReference type="Pfam" id="PF10646">
    <property type="entry name" value="Germane"/>
    <property type="match status" value="1"/>
</dbReference>
<proteinExistence type="predicted"/>
<reference evidence="2" key="1">
    <citation type="journal article" date="2014" name="Int. J. Syst. Evol. Microbiol.">
        <title>Complete genome sequence of Corynebacterium casei LMG S-19264T (=DSM 44701T), isolated from a smear-ripened cheese.</title>
        <authorList>
            <consortium name="US DOE Joint Genome Institute (JGI-PGF)"/>
            <person name="Walter F."/>
            <person name="Albersmeier A."/>
            <person name="Kalinowski J."/>
            <person name="Ruckert C."/>
        </authorList>
    </citation>
    <scope>NUCLEOTIDE SEQUENCE</scope>
    <source>
        <strain evidence="2">JCM 19831</strain>
    </source>
</reference>
<accession>A0A917TT82</accession>
<keyword evidence="3" id="KW-1185">Reference proteome</keyword>
<dbReference type="AlphaFoldDB" id="A0A917TT82"/>
<protein>
    <recommendedName>
        <fullName evidence="1">GerMN domain-containing protein</fullName>
    </recommendedName>
</protein>
<evidence type="ECO:0000313" key="3">
    <source>
        <dbReference type="Proteomes" id="UP000642070"/>
    </source>
</evidence>
<dbReference type="EMBL" id="BMPI01000018">
    <property type="protein sequence ID" value="GGM35127.1"/>
    <property type="molecule type" value="Genomic_DNA"/>
</dbReference>
<dbReference type="RefSeq" id="WP_190251464.1">
    <property type="nucleotide sequence ID" value="NZ_BMPI01000018.1"/>
</dbReference>
<sequence>MSRGARAATVAALLALAGCGVRPSGVITGGPAPQASGGWVRLYLVRDRTLTPVLRRSDPHTRPTGTLELLLAGPAGDERADGYTTEVPPDLGLVEVQVGELTATVTVAGDPVALSATAAGQITCTVVDAVTTDSQVRPRFTVTLTGPARSRGPERCPRYG</sequence>
<evidence type="ECO:0000259" key="1">
    <source>
        <dbReference type="Pfam" id="PF10646"/>
    </source>
</evidence>